<evidence type="ECO:0008006" key="3">
    <source>
        <dbReference type="Google" id="ProtNLM"/>
    </source>
</evidence>
<dbReference type="AlphaFoldDB" id="A0A8E2DVB6"/>
<evidence type="ECO:0000313" key="1">
    <source>
        <dbReference type="EMBL" id="OCH96326.1"/>
    </source>
</evidence>
<dbReference type="OrthoDB" id="2800666at2759"/>
<gene>
    <name evidence="1" type="ORF">OBBRIDRAFT_830202</name>
</gene>
<dbReference type="SUPFAM" id="SSF52047">
    <property type="entry name" value="RNI-like"/>
    <property type="match status" value="1"/>
</dbReference>
<evidence type="ECO:0000313" key="2">
    <source>
        <dbReference type="Proteomes" id="UP000250043"/>
    </source>
</evidence>
<organism evidence="1 2">
    <name type="scientific">Obba rivulosa</name>
    <dbReference type="NCBI Taxonomy" id="1052685"/>
    <lineage>
        <taxon>Eukaryota</taxon>
        <taxon>Fungi</taxon>
        <taxon>Dikarya</taxon>
        <taxon>Basidiomycota</taxon>
        <taxon>Agaricomycotina</taxon>
        <taxon>Agaricomycetes</taxon>
        <taxon>Polyporales</taxon>
        <taxon>Gelatoporiaceae</taxon>
        <taxon>Obba</taxon>
    </lineage>
</organism>
<protein>
    <recommendedName>
        <fullName evidence="3">F-box domain-containing protein</fullName>
    </recommendedName>
</protein>
<dbReference type="EMBL" id="KV722331">
    <property type="protein sequence ID" value="OCH96326.1"/>
    <property type="molecule type" value="Genomic_DNA"/>
</dbReference>
<reference evidence="1 2" key="1">
    <citation type="submission" date="2016-07" db="EMBL/GenBank/DDBJ databases">
        <title>Draft genome of the white-rot fungus Obba rivulosa 3A-2.</title>
        <authorList>
            <consortium name="DOE Joint Genome Institute"/>
            <person name="Miettinen O."/>
            <person name="Riley R."/>
            <person name="Acob R."/>
            <person name="Barry K."/>
            <person name="Cullen D."/>
            <person name="De Vries R."/>
            <person name="Hainaut M."/>
            <person name="Hatakka A."/>
            <person name="Henrissat B."/>
            <person name="Hilden K."/>
            <person name="Kuo R."/>
            <person name="Labutti K."/>
            <person name="Lipzen A."/>
            <person name="Makela M.R."/>
            <person name="Sandor L."/>
            <person name="Spatafora J.W."/>
            <person name="Grigoriev I.V."/>
            <person name="Hibbett D.S."/>
        </authorList>
    </citation>
    <scope>NUCLEOTIDE SEQUENCE [LARGE SCALE GENOMIC DNA]</scope>
    <source>
        <strain evidence="1 2">3A-2</strain>
    </source>
</reference>
<keyword evidence="2" id="KW-1185">Reference proteome</keyword>
<accession>A0A8E2DVB6</accession>
<name>A0A8E2DVB6_9APHY</name>
<sequence>MATRMPAELLMIIFNDVKDRGQVHLLRPTNNWIWVTHVCRYWRAVALACGELWFTIHVRPDVPAHLGLLRASLARAGNKSVSIHVAELAFSEEFKRDFVEIIAPHWERLAILGIQSPAATSIHPGLTFPMPKLEWLDLRGSETLKFDEPSFVPFEGQFPELEYLHLERVYYPWKWPADVFGYVTLLRLWDYAHGPLPAMTELLEMLAACDSAEKVDLSQCLPIATDVVPGAHPQPRERFLPSLKEICLSDSVARVTNFLAHVQFDPATHVRLQLKYGHRRGEEEADDPHLAQVAVSRALQRRTREPARHEELVFPCVRVIVNGEDFQEGWMAIIRCHPSCHLHCGESCKDDDMPLIVEIDAYMPFEDSEVDGSTFRVLFIRSMLGVASTRPQCMHIMLSKGQDDAIESVAWIEILRAFAHLTRLEITGEAFEKLLLALWVCPERPALCPNLRHLTVEMHSVRGETIHALRNCVASRAAFGMKLDSFTLKVPAEGPRDGHPVALLAIAQHFAYVAERFQCLSFIPERWEPLPESMAEEEGELFCATLLFRRCDDLTPITQSAI</sequence>
<dbReference type="Proteomes" id="UP000250043">
    <property type="component" value="Unassembled WGS sequence"/>
</dbReference>
<proteinExistence type="predicted"/>